<dbReference type="OrthoDB" id="1740125at2"/>
<dbReference type="SFLD" id="SFLDG01386">
    <property type="entry name" value="main_SPASM_domain-containing"/>
    <property type="match status" value="1"/>
</dbReference>
<dbReference type="NCBIfam" id="TIGR04085">
    <property type="entry name" value="rSAM_more_4Fe4S"/>
    <property type="match status" value="1"/>
</dbReference>
<dbReference type="EMBL" id="ACXX02000001">
    <property type="protein sequence ID" value="EGD49374.1"/>
    <property type="molecule type" value="Genomic_DNA"/>
</dbReference>
<accession>F1T7C6</accession>
<dbReference type="SFLD" id="SFLDG01067">
    <property type="entry name" value="SPASM/twitch_domain_containing"/>
    <property type="match status" value="1"/>
</dbReference>
<dbReference type="RefSeq" id="WP_004616038.1">
    <property type="nucleotide sequence ID" value="NZ_ACXX02000001.1"/>
</dbReference>
<dbReference type="Pfam" id="PF13186">
    <property type="entry name" value="SPASM"/>
    <property type="match status" value="1"/>
</dbReference>
<evidence type="ECO:0000313" key="8">
    <source>
        <dbReference type="EMBL" id="EGD49374.1"/>
    </source>
</evidence>
<dbReference type="PANTHER" id="PTHR11228:SF7">
    <property type="entry name" value="PQQA PEPTIDE CYCLASE"/>
    <property type="match status" value="1"/>
</dbReference>
<dbReference type="STRING" id="588581.Cpap_3807"/>
<keyword evidence="5" id="KW-0408">Iron</keyword>
<organism evidence="8 9">
    <name type="scientific">Ruminiclostridium papyrosolvens DSM 2782</name>
    <dbReference type="NCBI Taxonomy" id="588581"/>
    <lineage>
        <taxon>Bacteria</taxon>
        <taxon>Bacillati</taxon>
        <taxon>Bacillota</taxon>
        <taxon>Clostridia</taxon>
        <taxon>Eubacteriales</taxon>
        <taxon>Oscillospiraceae</taxon>
        <taxon>Ruminiclostridium</taxon>
    </lineage>
</organism>
<reference evidence="8" key="2">
    <citation type="submission" date="2011-01" db="EMBL/GenBank/DDBJ databases">
        <title>The Non-contiguous Finished genome of Clostridium papyrosolvens.</title>
        <authorList>
            <person name="Lucas S."/>
            <person name="Copeland A."/>
            <person name="Lapidus A."/>
            <person name="Cheng J.-F."/>
            <person name="Goodwin L."/>
            <person name="Pitluck S."/>
            <person name="Misra M."/>
            <person name="Chertkov O."/>
            <person name="Detter J.C."/>
            <person name="Han C."/>
            <person name="Tapia R."/>
            <person name="Land M."/>
            <person name="Hauser L."/>
            <person name="Kyrpides N."/>
            <person name="Ivanova N."/>
            <person name="Pagani I."/>
            <person name="Mouttaki H."/>
            <person name="He Z."/>
            <person name="Zhou J."/>
            <person name="Hemme C.L."/>
            <person name="Woyke T."/>
        </authorList>
    </citation>
    <scope>NUCLEOTIDE SEQUENCE [LARGE SCALE GENOMIC DNA]</scope>
    <source>
        <strain evidence="8">DSM 2782</strain>
    </source>
</reference>
<keyword evidence="4" id="KW-0479">Metal-binding</keyword>
<dbReference type="PIRSF" id="PIRSF037420">
    <property type="entry name" value="PQQ_syn_pqqE"/>
    <property type="match status" value="1"/>
</dbReference>
<protein>
    <submittedName>
        <fullName evidence="8">Radical SAM domain protein</fullName>
    </submittedName>
</protein>
<evidence type="ECO:0000313" key="9">
    <source>
        <dbReference type="Proteomes" id="UP000003860"/>
    </source>
</evidence>
<evidence type="ECO:0000256" key="3">
    <source>
        <dbReference type="ARBA" id="ARBA00022691"/>
    </source>
</evidence>
<dbReference type="SUPFAM" id="SSF102114">
    <property type="entry name" value="Radical SAM enzymes"/>
    <property type="match status" value="1"/>
</dbReference>
<dbReference type="AlphaFoldDB" id="F1T7C6"/>
<sequence>MGENKDLSTKAFPKTAYLYPTLLCNLHCKMCYSGGHQNVQSLKKELTLDEYKKLISDLYECGVRKFDISGGEPLLRDDTTEILKEIKSYDNTQLFVVSNGTLIKDRLDNLKPVLSGIDRLYISFDSTIEDEHNAIRGDKNAYAKSIEGLTEIQKAGFENIGVNFLIMQDNCTQIENILQFALEHNLRYINLLRLLDVSVNGAMFEENLNIDSFIDIYTNVIEWIEKNNCRAKKPLDITLVLPGFCMQPLMPYKKRFEENYNIKISVEFDPLMSCMAFKNSVVITSEGKFTGCTAMYSMEEFIAGDLRQSSVAEILGNWDSRSAVMKEREDIIKAQQPCSECEYWRTCRGGCPAVAYKYYGTIMKSDPTCIKMQKDNK</sequence>
<evidence type="ECO:0000256" key="6">
    <source>
        <dbReference type="ARBA" id="ARBA00023014"/>
    </source>
</evidence>
<evidence type="ECO:0000256" key="1">
    <source>
        <dbReference type="ARBA" id="ARBA00001966"/>
    </source>
</evidence>
<dbReference type="InterPro" id="IPR050377">
    <property type="entry name" value="Radical_SAM_PqqE_MftC-like"/>
</dbReference>
<keyword evidence="3" id="KW-0949">S-adenosyl-L-methionine</keyword>
<dbReference type="SFLD" id="SFLDS00029">
    <property type="entry name" value="Radical_SAM"/>
    <property type="match status" value="1"/>
</dbReference>
<dbReference type="GO" id="GO:0051539">
    <property type="term" value="F:4 iron, 4 sulfur cluster binding"/>
    <property type="evidence" value="ECO:0007669"/>
    <property type="project" value="UniProtKB-KW"/>
</dbReference>
<dbReference type="Pfam" id="PF04055">
    <property type="entry name" value="Radical_SAM"/>
    <property type="match status" value="1"/>
</dbReference>
<dbReference type="InterPro" id="IPR017200">
    <property type="entry name" value="PqqE-like"/>
</dbReference>
<keyword evidence="9" id="KW-1185">Reference proteome</keyword>
<comment type="cofactor">
    <cofactor evidence="1">
        <name>[4Fe-4S] cluster</name>
        <dbReference type="ChEBI" id="CHEBI:49883"/>
    </cofactor>
</comment>
<dbReference type="PANTHER" id="PTHR11228">
    <property type="entry name" value="RADICAL SAM DOMAIN PROTEIN"/>
    <property type="match status" value="1"/>
</dbReference>
<dbReference type="eggNOG" id="COG0535">
    <property type="taxonomic scope" value="Bacteria"/>
</dbReference>
<gene>
    <name evidence="8" type="ORF">Cpap_3807</name>
</gene>
<evidence type="ECO:0000259" key="7">
    <source>
        <dbReference type="PROSITE" id="PS51918"/>
    </source>
</evidence>
<feature type="domain" description="Radical SAM core" evidence="7">
    <location>
        <begin position="10"/>
        <end position="233"/>
    </location>
</feature>
<evidence type="ECO:0000256" key="5">
    <source>
        <dbReference type="ARBA" id="ARBA00023004"/>
    </source>
</evidence>
<evidence type="ECO:0000256" key="2">
    <source>
        <dbReference type="ARBA" id="ARBA00022485"/>
    </source>
</evidence>
<name>F1T7C6_9FIRM</name>
<dbReference type="Proteomes" id="UP000003860">
    <property type="component" value="Unassembled WGS sequence"/>
</dbReference>
<comment type="caution">
    <text evidence="8">The sequence shown here is derived from an EMBL/GenBank/DDBJ whole genome shotgun (WGS) entry which is preliminary data.</text>
</comment>
<dbReference type="GO" id="GO:0046872">
    <property type="term" value="F:metal ion binding"/>
    <property type="evidence" value="ECO:0007669"/>
    <property type="project" value="UniProtKB-KW"/>
</dbReference>
<dbReference type="InterPro" id="IPR058240">
    <property type="entry name" value="rSAM_sf"/>
</dbReference>
<dbReference type="GO" id="GO:0003824">
    <property type="term" value="F:catalytic activity"/>
    <property type="evidence" value="ECO:0007669"/>
    <property type="project" value="InterPro"/>
</dbReference>
<evidence type="ECO:0000256" key="4">
    <source>
        <dbReference type="ARBA" id="ARBA00022723"/>
    </source>
</evidence>
<dbReference type="CDD" id="cd01335">
    <property type="entry name" value="Radical_SAM"/>
    <property type="match status" value="1"/>
</dbReference>
<keyword evidence="6" id="KW-0411">Iron-sulfur</keyword>
<reference evidence="8" key="1">
    <citation type="submission" date="2009-07" db="EMBL/GenBank/DDBJ databases">
        <authorList>
            <consortium name="US DOE Joint Genome Institute (JGI-PGF)"/>
            <person name="Lucas S."/>
            <person name="Copeland A."/>
            <person name="Lapidus A."/>
            <person name="Glavina del Rio T."/>
            <person name="Tice H."/>
            <person name="Bruce D."/>
            <person name="Goodwin L."/>
            <person name="Pitluck S."/>
            <person name="Larimer F."/>
            <person name="Land M.L."/>
            <person name="Mouttaki H."/>
            <person name="He Z."/>
            <person name="Zhou J."/>
            <person name="Hemme C.L."/>
        </authorList>
    </citation>
    <scope>NUCLEOTIDE SEQUENCE [LARGE SCALE GENOMIC DNA]</scope>
    <source>
        <strain evidence="8">DSM 2782</strain>
    </source>
</reference>
<dbReference type="InterPro" id="IPR006638">
    <property type="entry name" value="Elp3/MiaA/NifB-like_rSAM"/>
</dbReference>
<keyword evidence="2" id="KW-0004">4Fe-4S</keyword>
<proteinExistence type="predicted"/>
<dbReference type="InterPro" id="IPR023885">
    <property type="entry name" value="4Fe4S-binding_SPASM_dom"/>
</dbReference>
<dbReference type="InterPro" id="IPR007197">
    <property type="entry name" value="rSAM"/>
</dbReference>
<dbReference type="Gene3D" id="3.20.20.70">
    <property type="entry name" value="Aldolase class I"/>
    <property type="match status" value="1"/>
</dbReference>
<dbReference type="SMART" id="SM00729">
    <property type="entry name" value="Elp3"/>
    <property type="match status" value="1"/>
</dbReference>
<dbReference type="InterPro" id="IPR013785">
    <property type="entry name" value="Aldolase_TIM"/>
</dbReference>
<dbReference type="PROSITE" id="PS51918">
    <property type="entry name" value="RADICAL_SAM"/>
    <property type="match status" value="1"/>
</dbReference>